<dbReference type="KEGG" id="doa:AXF15_05370"/>
<evidence type="ECO:0000313" key="2">
    <source>
        <dbReference type="Proteomes" id="UP000063964"/>
    </source>
</evidence>
<dbReference type="AlphaFoldDB" id="A0A120KN01"/>
<organism evidence="1 2">
    <name type="scientific">Desulfomicrobium orale DSM 12838</name>
    <dbReference type="NCBI Taxonomy" id="888061"/>
    <lineage>
        <taxon>Bacteria</taxon>
        <taxon>Pseudomonadati</taxon>
        <taxon>Thermodesulfobacteriota</taxon>
        <taxon>Desulfovibrionia</taxon>
        <taxon>Desulfovibrionales</taxon>
        <taxon>Desulfomicrobiaceae</taxon>
        <taxon>Desulfomicrobium</taxon>
    </lineage>
</organism>
<protein>
    <submittedName>
        <fullName evidence="1">Uncharacterized protein</fullName>
    </submittedName>
</protein>
<proteinExistence type="predicted"/>
<keyword evidence="2" id="KW-1185">Reference proteome</keyword>
<dbReference type="STRING" id="888061.AXF15_05370"/>
<reference evidence="2" key="1">
    <citation type="submission" date="2016-02" db="EMBL/GenBank/DDBJ databases">
        <authorList>
            <person name="Holder M.E."/>
            <person name="Ajami N.J."/>
            <person name="Petrosino J.F."/>
        </authorList>
    </citation>
    <scope>NUCLEOTIDE SEQUENCE [LARGE SCALE GENOMIC DNA]</scope>
    <source>
        <strain evidence="2">DSM 12838</strain>
    </source>
</reference>
<evidence type="ECO:0000313" key="1">
    <source>
        <dbReference type="EMBL" id="AMD92599.1"/>
    </source>
</evidence>
<dbReference type="EMBL" id="CP014230">
    <property type="protein sequence ID" value="AMD92599.1"/>
    <property type="molecule type" value="Genomic_DNA"/>
</dbReference>
<sequence>MDAGGVNSGSPKIVEQERSGVLLKLMDAMGYSLLNLTAGDIALMGKGFLKETAILSANFQGQNASFRVLREFDHTDAQGRKFRFFGAYDGPDPRFSSAREWLAAATLPADRTCVLLYYADRQPDAETKGFLKKFDAVIANVNLPEDVPAFVPLAKGKQVAVLSVQDKKRVSGRDILVDEHVIGDPEMLDLAWREQSALSKRVDELERTQYLRMSPEEFIKSYQKESQ</sequence>
<dbReference type="Proteomes" id="UP000063964">
    <property type="component" value="Chromosome"/>
</dbReference>
<accession>A0A120KN01</accession>
<name>A0A120KN01_9BACT</name>
<gene>
    <name evidence="1" type="ORF">AXF15_05370</name>
</gene>